<evidence type="ECO:0000313" key="3">
    <source>
        <dbReference type="EMBL" id="KAL1494760.1"/>
    </source>
</evidence>
<dbReference type="EMBL" id="JBDJPC010000007">
    <property type="protein sequence ID" value="KAL1494760.1"/>
    <property type="molecule type" value="Genomic_DNA"/>
</dbReference>
<feature type="compositionally biased region" description="Acidic residues" evidence="2">
    <location>
        <begin position="214"/>
        <end position="225"/>
    </location>
</feature>
<feature type="coiled-coil region" evidence="1">
    <location>
        <begin position="108"/>
        <end position="135"/>
    </location>
</feature>
<keyword evidence="4" id="KW-1185">Reference proteome</keyword>
<keyword evidence="1" id="KW-0175">Coiled coil</keyword>
<evidence type="ECO:0000256" key="1">
    <source>
        <dbReference type="SAM" id="Coils"/>
    </source>
</evidence>
<sequence length="262" mass="29693">MFSEDIPNSTQNIDGALLNQALFLTEVAIDLRERYTFIVKYSNYLKTMINGAEKAATALQFTSKESLSLAQKLLQAKSDTLHLKHEYDNLQSVINRELNNLEVMPEVNTDMMLNIDQLSEKIRFLESKNRNFIDNNIQVNSASSRSSKIDINEKYPENLSRESLIDLNNVINLPPVPEDIFTSFSNNKPIRSSSLSSLKSMRKVKLFLQKAESSEDDDSSDNDDTDFSRVVYGDSDDNKALSCHSPSSKKLHLGNIKEETQD</sequence>
<protein>
    <submittedName>
        <fullName evidence="3">Uncharacterized protein</fullName>
    </submittedName>
</protein>
<dbReference type="Proteomes" id="UP001566132">
    <property type="component" value="Unassembled WGS sequence"/>
</dbReference>
<reference evidence="3 4" key="1">
    <citation type="submission" date="2024-05" db="EMBL/GenBank/DDBJ databases">
        <title>Genetic variation in Jamaican populations of the coffee berry borer (Hypothenemus hampei).</title>
        <authorList>
            <person name="Errbii M."/>
            <person name="Myrie A."/>
        </authorList>
    </citation>
    <scope>NUCLEOTIDE SEQUENCE [LARGE SCALE GENOMIC DNA]</scope>
    <source>
        <strain evidence="3">JA-Hopewell-2020-01-JO</strain>
        <tissue evidence="3">Whole body</tissue>
    </source>
</reference>
<name>A0ABD1EJ81_HYPHA</name>
<gene>
    <name evidence="3" type="ORF">ABEB36_010306</name>
</gene>
<organism evidence="3 4">
    <name type="scientific">Hypothenemus hampei</name>
    <name type="common">Coffee berry borer</name>
    <dbReference type="NCBI Taxonomy" id="57062"/>
    <lineage>
        <taxon>Eukaryota</taxon>
        <taxon>Metazoa</taxon>
        <taxon>Ecdysozoa</taxon>
        <taxon>Arthropoda</taxon>
        <taxon>Hexapoda</taxon>
        <taxon>Insecta</taxon>
        <taxon>Pterygota</taxon>
        <taxon>Neoptera</taxon>
        <taxon>Endopterygota</taxon>
        <taxon>Coleoptera</taxon>
        <taxon>Polyphaga</taxon>
        <taxon>Cucujiformia</taxon>
        <taxon>Curculionidae</taxon>
        <taxon>Scolytinae</taxon>
        <taxon>Hypothenemus</taxon>
    </lineage>
</organism>
<evidence type="ECO:0000313" key="4">
    <source>
        <dbReference type="Proteomes" id="UP001566132"/>
    </source>
</evidence>
<proteinExistence type="predicted"/>
<evidence type="ECO:0000256" key="2">
    <source>
        <dbReference type="SAM" id="MobiDB-lite"/>
    </source>
</evidence>
<comment type="caution">
    <text evidence="3">The sequence shown here is derived from an EMBL/GenBank/DDBJ whole genome shotgun (WGS) entry which is preliminary data.</text>
</comment>
<accession>A0ABD1EJ81</accession>
<feature type="region of interest" description="Disordered" evidence="2">
    <location>
        <begin position="211"/>
        <end position="262"/>
    </location>
</feature>
<dbReference type="AlphaFoldDB" id="A0ABD1EJ81"/>